<feature type="domain" description="PIN" evidence="5">
    <location>
        <begin position="7"/>
        <end position="129"/>
    </location>
</feature>
<keyword evidence="3" id="KW-0378">Hydrolase</keyword>
<organism evidence="6 7">
    <name type="scientific">Cryobacterium algoritolerans</name>
    <dbReference type="NCBI Taxonomy" id="1259184"/>
    <lineage>
        <taxon>Bacteria</taxon>
        <taxon>Bacillati</taxon>
        <taxon>Actinomycetota</taxon>
        <taxon>Actinomycetes</taxon>
        <taxon>Micrococcales</taxon>
        <taxon>Microbacteriaceae</taxon>
        <taxon>Cryobacterium</taxon>
    </lineage>
</organism>
<dbReference type="AlphaFoldDB" id="A0A4R8WUT7"/>
<keyword evidence="7" id="KW-1185">Reference proteome</keyword>
<dbReference type="InterPro" id="IPR002716">
    <property type="entry name" value="PIN_dom"/>
</dbReference>
<dbReference type="CDD" id="cd09874">
    <property type="entry name" value="PIN_MT3492-like"/>
    <property type="match status" value="1"/>
</dbReference>
<dbReference type="GO" id="GO:0046872">
    <property type="term" value="F:metal ion binding"/>
    <property type="evidence" value="ECO:0007669"/>
    <property type="project" value="UniProtKB-KW"/>
</dbReference>
<gene>
    <name evidence="6" type="ORF">E3O19_06305</name>
</gene>
<proteinExistence type="predicted"/>
<dbReference type="EMBL" id="SOFP01000032">
    <property type="protein sequence ID" value="TFC17384.1"/>
    <property type="molecule type" value="Genomic_DNA"/>
</dbReference>
<reference evidence="6 7" key="1">
    <citation type="submission" date="2019-03" db="EMBL/GenBank/DDBJ databases">
        <title>Genomics of glacier-inhabiting Cryobacterium strains.</title>
        <authorList>
            <person name="Liu Q."/>
            <person name="Xin Y.-H."/>
        </authorList>
    </citation>
    <scope>NUCLEOTIDE SEQUENCE [LARGE SCALE GENOMIC DNA]</scope>
    <source>
        <strain evidence="6 7">MDT1-3</strain>
    </source>
</reference>
<comment type="caution">
    <text evidence="6">The sequence shown here is derived from an EMBL/GenBank/DDBJ whole genome shotgun (WGS) entry which is preliminary data.</text>
</comment>
<evidence type="ECO:0000259" key="5">
    <source>
        <dbReference type="Pfam" id="PF01850"/>
    </source>
</evidence>
<protein>
    <submittedName>
        <fullName evidence="6">PIN domain-containing protein</fullName>
    </submittedName>
</protein>
<evidence type="ECO:0000256" key="2">
    <source>
        <dbReference type="ARBA" id="ARBA00022723"/>
    </source>
</evidence>
<evidence type="ECO:0000256" key="1">
    <source>
        <dbReference type="ARBA" id="ARBA00022722"/>
    </source>
</evidence>
<dbReference type="Gene3D" id="3.40.50.1010">
    <property type="entry name" value="5'-nuclease"/>
    <property type="match status" value="1"/>
</dbReference>
<dbReference type="GO" id="GO:0016787">
    <property type="term" value="F:hydrolase activity"/>
    <property type="evidence" value="ECO:0007669"/>
    <property type="project" value="UniProtKB-KW"/>
</dbReference>
<name>A0A4R8WUT7_9MICO</name>
<evidence type="ECO:0000256" key="4">
    <source>
        <dbReference type="ARBA" id="ARBA00022842"/>
    </source>
</evidence>
<dbReference type="OrthoDB" id="1525146at2"/>
<dbReference type="Pfam" id="PF01850">
    <property type="entry name" value="PIN"/>
    <property type="match status" value="1"/>
</dbReference>
<evidence type="ECO:0000313" key="6">
    <source>
        <dbReference type="EMBL" id="TFC17384.1"/>
    </source>
</evidence>
<dbReference type="SUPFAM" id="SSF88723">
    <property type="entry name" value="PIN domain-like"/>
    <property type="match status" value="1"/>
</dbReference>
<keyword evidence="4" id="KW-0460">Magnesium</keyword>
<keyword evidence="2" id="KW-0479">Metal-binding</keyword>
<sequence length="151" mass="16408">MIAFAVTSAIVKLYADEEGSEIIRSLEAMQVSQLCRVEVPAVLWRKIRMNALTQRDAHVLVRAFENDLFGADGPLVPLRISSAILDDAATLVESYGLRAYDAVQLASARTAREIEPDCRSFAAFDDQLRVAAAAEGFQLIPAISIAGRVDA</sequence>
<accession>A0A4R8WUT7</accession>
<dbReference type="GO" id="GO:0004518">
    <property type="term" value="F:nuclease activity"/>
    <property type="evidence" value="ECO:0007669"/>
    <property type="project" value="UniProtKB-KW"/>
</dbReference>
<dbReference type="Proteomes" id="UP000298412">
    <property type="component" value="Unassembled WGS sequence"/>
</dbReference>
<keyword evidence="1" id="KW-0540">Nuclease</keyword>
<dbReference type="InterPro" id="IPR029060">
    <property type="entry name" value="PIN-like_dom_sf"/>
</dbReference>
<evidence type="ECO:0000256" key="3">
    <source>
        <dbReference type="ARBA" id="ARBA00022801"/>
    </source>
</evidence>
<evidence type="ECO:0000313" key="7">
    <source>
        <dbReference type="Proteomes" id="UP000298412"/>
    </source>
</evidence>
<dbReference type="RefSeq" id="WP_134566251.1">
    <property type="nucleotide sequence ID" value="NZ_SOFP01000032.1"/>
</dbReference>